<accession>A0A9N9BMY5</accession>
<keyword evidence="4" id="KW-1185">Reference proteome</keyword>
<dbReference type="InterPro" id="IPR011990">
    <property type="entry name" value="TPR-like_helical_dom_sf"/>
</dbReference>
<evidence type="ECO:0000313" key="4">
    <source>
        <dbReference type="Proteomes" id="UP000789570"/>
    </source>
</evidence>
<dbReference type="AlphaFoldDB" id="A0A9N9BMY5"/>
<keyword evidence="1" id="KW-0175">Coiled coil</keyword>
<evidence type="ECO:0000256" key="2">
    <source>
        <dbReference type="SAM" id="MobiDB-lite"/>
    </source>
</evidence>
<feature type="region of interest" description="Disordered" evidence="2">
    <location>
        <begin position="474"/>
        <end position="493"/>
    </location>
</feature>
<dbReference type="InterPro" id="IPR006597">
    <property type="entry name" value="Sel1-like"/>
</dbReference>
<evidence type="ECO:0000256" key="1">
    <source>
        <dbReference type="SAM" id="Coils"/>
    </source>
</evidence>
<protein>
    <submittedName>
        <fullName evidence="3">7824_t:CDS:1</fullName>
    </submittedName>
</protein>
<name>A0A9N9BMY5_9GLOM</name>
<evidence type="ECO:0000313" key="3">
    <source>
        <dbReference type="EMBL" id="CAG8574569.1"/>
    </source>
</evidence>
<organism evidence="3 4">
    <name type="scientific">Funneliformis caledonium</name>
    <dbReference type="NCBI Taxonomy" id="1117310"/>
    <lineage>
        <taxon>Eukaryota</taxon>
        <taxon>Fungi</taxon>
        <taxon>Fungi incertae sedis</taxon>
        <taxon>Mucoromycota</taxon>
        <taxon>Glomeromycotina</taxon>
        <taxon>Glomeromycetes</taxon>
        <taxon>Glomerales</taxon>
        <taxon>Glomeraceae</taxon>
        <taxon>Funneliformis</taxon>
    </lineage>
</organism>
<feature type="region of interest" description="Disordered" evidence="2">
    <location>
        <begin position="592"/>
        <end position="661"/>
    </location>
</feature>
<comment type="caution">
    <text evidence="3">The sequence shown here is derived from an EMBL/GenBank/DDBJ whole genome shotgun (WGS) entry which is preliminary data.</text>
</comment>
<dbReference type="EMBL" id="CAJVPQ010001896">
    <property type="protein sequence ID" value="CAG8574569.1"/>
    <property type="molecule type" value="Genomic_DNA"/>
</dbReference>
<reference evidence="3" key="1">
    <citation type="submission" date="2021-06" db="EMBL/GenBank/DDBJ databases">
        <authorList>
            <person name="Kallberg Y."/>
            <person name="Tangrot J."/>
            <person name="Rosling A."/>
        </authorList>
    </citation>
    <scope>NUCLEOTIDE SEQUENCE</scope>
    <source>
        <strain evidence="3">UK204</strain>
    </source>
</reference>
<dbReference type="Proteomes" id="UP000789570">
    <property type="component" value="Unassembled WGS sequence"/>
</dbReference>
<feature type="compositionally biased region" description="Low complexity" evidence="2">
    <location>
        <begin position="474"/>
        <end position="492"/>
    </location>
</feature>
<dbReference type="OrthoDB" id="2438121at2759"/>
<feature type="coiled-coil region" evidence="1">
    <location>
        <begin position="323"/>
        <end position="350"/>
    </location>
</feature>
<dbReference type="SMART" id="SM00671">
    <property type="entry name" value="SEL1"/>
    <property type="match status" value="2"/>
</dbReference>
<dbReference type="Gene3D" id="1.25.40.10">
    <property type="entry name" value="Tetratricopeptide repeat domain"/>
    <property type="match status" value="1"/>
</dbReference>
<proteinExistence type="predicted"/>
<feature type="compositionally biased region" description="Low complexity" evidence="2">
    <location>
        <begin position="624"/>
        <end position="639"/>
    </location>
</feature>
<gene>
    <name evidence="3" type="ORF">FCALED_LOCUS7265</name>
</gene>
<feature type="region of interest" description="Disordered" evidence="2">
    <location>
        <begin position="430"/>
        <end position="449"/>
    </location>
</feature>
<sequence>MSTTFSVLSKTEKFKSLKSIAKNEIFASRTSKFFQYRLNSKEVPNVPNVPDIPDNKINLPAILPEVDVEIQKVQHSIDDKEKSSTKNIPSQEEVAILFLQELLQDFENILTNTEDFKGFDKYATDWMRNYIEENMKRIKVEYIFEVLLKFYQDNHLEYFSSLLGFFYQYGIGHKVNKKKALELYKITTKQDNLGKNIYNHLQNINKSVGEYLLALYYYKDIIVDRQKSLKWSYQPAKEGNAASQYEIELSLNDTPIKQISSATTTVRCRRNSSFITTSLVKCNNNQNIVVGECGMNRQQEYQEEEDGKDDDVKNSDLPLEDLIQQLLGELQQTKALVVELESRLELTEQTSQVIVEELKNLLSENESVSHTTAVDADQELENDDNMKIDDLDDDEFYLPSSLIDQTHKEESPIIMNKVQEITSPKLSSHNESIVAPASPPELSTLQHADDTDESIDRILCECGICWLCLESSGSSLPSTTTTARTTPKSSRANSISLTRKFSFSLKPQQESDKRQVQLARIKKQYRKKLEGRFDYRKSCEDLEMELQKLITTAISTGVEHGLMNSPVYQQFQDGEAFEIFGKHEQFRELEEDVLNNDNGNVDHEKKSSKWRRQNSNENVEEDNGYSSYSSYNSSWNPSSRDYRENSNEEGEEDPSNPFPSSFINTLNLGQNIFNFNVNLVHSTTNNYNKKRTNNYFNDIDNSSHTTSITNNYYNNNDDKNTIMTTTTNNNEEKSSQLGLTKESKKLQSLALKCMNFLAMMGFMFSMSQAIVSNSPVAPAIMNIAARNIRSRAGGRRSGNNPIMMIKVIKYMAVLFVGWAAGRSGKRQRQKESCNENNRVAEL</sequence>